<sequence length="77" mass="9042">MYLTYNRITPPIALMPSPFPAELFEKAKAVQETLSELYFRISLDHDFLVYAYRDVVKADKWIAKQIELMEMVKKDGI</sequence>
<dbReference type="InterPro" id="IPR014042">
    <property type="entry name" value="Glutathione_synthase_a-hlx"/>
</dbReference>
<dbReference type="GO" id="GO:0043295">
    <property type="term" value="F:glutathione binding"/>
    <property type="evidence" value="ECO:0007669"/>
    <property type="project" value="TreeGrafter"/>
</dbReference>
<dbReference type="AlphaFoldDB" id="A0A915MAS9"/>
<evidence type="ECO:0000313" key="2">
    <source>
        <dbReference type="WBParaSite" id="scaffold3383_cov153.g6528"/>
    </source>
</evidence>
<dbReference type="Pfam" id="PF03917">
    <property type="entry name" value="GSH_synth_ATP"/>
    <property type="match status" value="1"/>
</dbReference>
<organism evidence="1 2">
    <name type="scientific">Meloidogyne javanica</name>
    <name type="common">Root-knot nematode worm</name>
    <dbReference type="NCBI Taxonomy" id="6303"/>
    <lineage>
        <taxon>Eukaryota</taxon>
        <taxon>Metazoa</taxon>
        <taxon>Ecdysozoa</taxon>
        <taxon>Nematoda</taxon>
        <taxon>Chromadorea</taxon>
        <taxon>Rhabditida</taxon>
        <taxon>Tylenchina</taxon>
        <taxon>Tylenchomorpha</taxon>
        <taxon>Tylenchoidea</taxon>
        <taxon>Meloidogynidae</taxon>
        <taxon>Meloidogyninae</taxon>
        <taxon>Meloidogyne</taxon>
        <taxon>Meloidogyne incognita group</taxon>
    </lineage>
</organism>
<evidence type="ECO:0000313" key="1">
    <source>
        <dbReference type="Proteomes" id="UP000887561"/>
    </source>
</evidence>
<dbReference type="InterPro" id="IPR005615">
    <property type="entry name" value="Glutathione_synthase"/>
</dbReference>
<dbReference type="Gene3D" id="3.30.470.20">
    <property type="entry name" value="ATP-grasp fold, B domain"/>
    <property type="match status" value="1"/>
</dbReference>
<keyword evidence="1" id="KW-1185">Reference proteome</keyword>
<accession>A0A915MAS9</accession>
<dbReference type="WBParaSite" id="scaffold3383_cov153.g6528">
    <property type="protein sequence ID" value="scaffold3383_cov153.g6528"/>
    <property type="gene ID" value="scaffold3383_cov153.g6528"/>
</dbReference>
<dbReference type="GO" id="GO:0005524">
    <property type="term" value="F:ATP binding"/>
    <property type="evidence" value="ECO:0007669"/>
    <property type="project" value="InterPro"/>
</dbReference>
<protein>
    <submittedName>
        <fullName evidence="2">Uncharacterized protein</fullName>
    </submittedName>
</protein>
<name>A0A915MAS9_MELJA</name>
<dbReference type="Proteomes" id="UP000887561">
    <property type="component" value="Unplaced"/>
</dbReference>
<reference evidence="2" key="1">
    <citation type="submission" date="2022-11" db="UniProtKB">
        <authorList>
            <consortium name="WormBaseParasite"/>
        </authorList>
    </citation>
    <scope>IDENTIFICATION</scope>
</reference>
<dbReference type="PANTHER" id="PTHR11130">
    <property type="entry name" value="GLUTATHIONE SYNTHETASE"/>
    <property type="match status" value="1"/>
</dbReference>
<dbReference type="GO" id="GO:0004363">
    <property type="term" value="F:glutathione synthase activity"/>
    <property type="evidence" value="ECO:0007669"/>
    <property type="project" value="InterPro"/>
</dbReference>
<dbReference type="SUPFAM" id="SSF56059">
    <property type="entry name" value="Glutathione synthetase ATP-binding domain-like"/>
    <property type="match status" value="1"/>
</dbReference>
<dbReference type="Gene3D" id="1.10.1080.10">
    <property type="entry name" value="Glutathione Synthetase, Chain A, domain 3"/>
    <property type="match status" value="1"/>
</dbReference>
<proteinExistence type="predicted"/>
<dbReference type="GO" id="GO:0005829">
    <property type="term" value="C:cytosol"/>
    <property type="evidence" value="ECO:0007669"/>
    <property type="project" value="TreeGrafter"/>
</dbReference>
<dbReference type="PANTHER" id="PTHR11130:SF0">
    <property type="entry name" value="GLUTATHIONE SYNTHETASE"/>
    <property type="match status" value="1"/>
</dbReference>